<keyword evidence="1" id="KW-0732">Signal</keyword>
<accession>A0ABS4GZU1</accession>
<gene>
    <name evidence="2" type="ORF">J2Z20_000649</name>
</gene>
<evidence type="ECO:0008006" key="4">
    <source>
        <dbReference type="Google" id="ProtNLM"/>
    </source>
</evidence>
<dbReference type="RefSeq" id="WP_209845343.1">
    <property type="nucleotide sequence ID" value="NZ_CBCRVE010000001.1"/>
</dbReference>
<name>A0ABS4GZU1_9BACL</name>
<dbReference type="PROSITE" id="PS51257">
    <property type="entry name" value="PROKAR_LIPOPROTEIN"/>
    <property type="match status" value="1"/>
</dbReference>
<dbReference type="EMBL" id="JAGGKP010000001">
    <property type="protein sequence ID" value="MBP1935788.1"/>
    <property type="molecule type" value="Genomic_DNA"/>
</dbReference>
<evidence type="ECO:0000256" key="1">
    <source>
        <dbReference type="SAM" id="SignalP"/>
    </source>
</evidence>
<organism evidence="2 3">
    <name type="scientific">Paenibacillus sediminis</name>
    <dbReference type="NCBI Taxonomy" id="664909"/>
    <lineage>
        <taxon>Bacteria</taxon>
        <taxon>Bacillati</taxon>
        <taxon>Bacillota</taxon>
        <taxon>Bacilli</taxon>
        <taxon>Bacillales</taxon>
        <taxon>Paenibacillaceae</taxon>
        <taxon>Paenibacillus</taxon>
    </lineage>
</organism>
<protein>
    <recommendedName>
        <fullName evidence="4">Lipoprotein</fullName>
    </recommendedName>
</protein>
<proteinExistence type="predicted"/>
<feature type="signal peptide" evidence="1">
    <location>
        <begin position="1"/>
        <end position="19"/>
    </location>
</feature>
<comment type="caution">
    <text evidence="2">The sequence shown here is derived from an EMBL/GenBank/DDBJ whole genome shotgun (WGS) entry which is preliminary data.</text>
</comment>
<evidence type="ECO:0000313" key="3">
    <source>
        <dbReference type="Proteomes" id="UP001519273"/>
    </source>
</evidence>
<reference evidence="2 3" key="1">
    <citation type="submission" date="2021-03" db="EMBL/GenBank/DDBJ databases">
        <title>Genomic Encyclopedia of Type Strains, Phase IV (KMG-IV): sequencing the most valuable type-strain genomes for metagenomic binning, comparative biology and taxonomic classification.</title>
        <authorList>
            <person name="Goeker M."/>
        </authorList>
    </citation>
    <scope>NUCLEOTIDE SEQUENCE [LARGE SCALE GENOMIC DNA]</scope>
    <source>
        <strain evidence="2 3">DSM 23491</strain>
    </source>
</reference>
<keyword evidence="3" id="KW-1185">Reference proteome</keyword>
<dbReference type="Proteomes" id="UP001519273">
    <property type="component" value="Unassembled WGS sequence"/>
</dbReference>
<feature type="chain" id="PRO_5047053492" description="Lipoprotein" evidence="1">
    <location>
        <begin position="20"/>
        <end position="167"/>
    </location>
</feature>
<sequence>MFTSFKYVAVLSLILITLAGCNHLSSEDAMKTAQEFKEAQFNVERYHYQDGITPELMNEVRNKLSPFQTEDFLEKQTKNRILILPLLVAWSQKSTLSLEELKFEPISQDKERKIINLSYTGTLVLDEEGEKINLSGVMSLKNTNKSWKVTYDNFNAKDLFNLAMERK</sequence>
<evidence type="ECO:0000313" key="2">
    <source>
        <dbReference type="EMBL" id="MBP1935788.1"/>
    </source>
</evidence>